<dbReference type="InterPro" id="IPR009006">
    <property type="entry name" value="Ala_racemase/Decarboxylase_C"/>
</dbReference>
<gene>
    <name evidence="4" type="primary">speA_2</name>
    <name evidence="4" type="ORF">K239x_49080</name>
</gene>
<dbReference type="EC" id="4.1.1.19" evidence="4"/>
<keyword evidence="2" id="KW-0663">Pyridoxal phosphate</keyword>
<dbReference type="SUPFAM" id="SSF51419">
    <property type="entry name" value="PLP-binding barrel"/>
    <property type="match status" value="1"/>
</dbReference>
<dbReference type="OrthoDB" id="9802658at2"/>
<dbReference type="GO" id="GO:0008792">
    <property type="term" value="F:arginine decarboxylase activity"/>
    <property type="evidence" value="ECO:0007669"/>
    <property type="project" value="UniProtKB-EC"/>
</dbReference>
<dbReference type="PANTHER" id="PTHR43295:SF9">
    <property type="entry name" value="BIOSYNTHETIC ARGININE DECARBOXYLASE"/>
    <property type="match status" value="1"/>
</dbReference>
<keyword evidence="4" id="KW-0456">Lyase</keyword>
<evidence type="ECO:0000256" key="1">
    <source>
        <dbReference type="ARBA" id="ARBA00001933"/>
    </source>
</evidence>
<dbReference type="PROSITE" id="PS00878">
    <property type="entry name" value="ODR_DC_2_1"/>
    <property type="match status" value="1"/>
</dbReference>
<dbReference type="Gene3D" id="2.40.37.10">
    <property type="entry name" value="Lyase, Ornithine Decarboxylase, Chain A, domain 1"/>
    <property type="match status" value="1"/>
</dbReference>
<protein>
    <submittedName>
        <fullName evidence="4">Biosynthetic arginine decarboxylase</fullName>
        <ecNumber evidence="4">4.1.1.19</ecNumber>
    </submittedName>
</protein>
<dbReference type="Proteomes" id="UP000319817">
    <property type="component" value="Chromosome"/>
</dbReference>
<keyword evidence="5" id="KW-1185">Reference proteome</keyword>
<evidence type="ECO:0000259" key="3">
    <source>
        <dbReference type="Pfam" id="PF02784"/>
    </source>
</evidence>
<dbReference type="InterPro" id="IPR029066">
    <property type="entry name" value="PLP-binding_barrel"/>
</dbReference>
<dbReference type="InterPro" id="IPR022653">
    <property type="entry name" value="De-COase2_pyr-phos_BS"/>
</dbReference>
<dbReference type="GO" id="GO:0006527">
    <property type="term" value="P:L-arginine catabolic process"/>
    <property type="evidence" value="ECO:0007669"/>
    <property type="project" value="InterPro"/>
</dbReference>
<dbReference type="GO" id="GO:0033388">
    <property type="term" value="P:putrescine biosynthetic process from arginine"/>
    <property type="evidence" value="ECO:0007669"/>
    <property type="project" value="TreeGrafter"/>
</dbReference>
<dbReference type="PANTHER" id="PTHR43295">
    <property type="entry name" value="ARGININE DECARBOXYLASE"/>
    <property type="match status" value="1"/>
</dbReference>
<evidence type="ECO:0000256" key="2">
    <source>
        <dbReference type="ARBA" id="ARBA00022898"/>
    </source>
</evidence>
<proteinExistence type="predicted"/>
<dbReference type="EMBL" id="CP036526">
    <property type="protein sequence ID" value="QDT12895.1"/>
    <property type="molecule type" value="Genomic_DNA"/>
</dbReference>
<dbReference type="GO" id="GO:0008295">
    <property type="term" value="P:spermidine biosynthetic process"/>
    <property type="evidence" value="ECO:0007669"/>
    <property type="project" value="InterPro"/>
</dbReference>
<dbReference type="SUPFAM" id="SSF50621">
    <property type="entry name" value="Alanine racemase C-terminal domain-like"/>
    <property type="match status" value="1"/>
</dbReference>
<reference evidence="4 5" key="1">
    <citation type="submission" date="2019-02" db="EMBL/GenBank/DDBJ databases">
        <title>Deep-cultivation of Planctomycetes and their phenomic and genomic characterization uncovers novel biology.</title>
        <authorList>
            <person name="Wiegand S."/>
            <person name="Jogler M."/>
            <person name="Boedeker C."/>
            <person name="Pinto D."/>
            <person name="Vollmers J."/>
            <person name="Rivas-Marin E."/>
            <person name="Kohn T."/>
            <person name="Peeters S.H."/>
            <person name="Heuer A."/>
            <person name="Rast P."/>
            <person name="Oberbeckmann S."/>
            <person name="Bunk B."/>
            <person name="Jeske O."/>
            <person name="Meyerdierks A."/>
            <person name="Storesund J.E."/>
            <person name="Kallscheuer N."/>
            <person name="Luecker S."/>
            <person name="Lage O.M."/>
            <person name="Pohl T."/>
            <person name="Merkel B.J."/>
            <person name="Hornburger P."/>
            <person name="Mueller R.-W."/>
            <person name="Bruemmer F."/>
            <person name="Labrenz M."/>
            <person name="Spormann A.M."/>
            <person name="Op den Camp H."/>
            <person name="Overmann J."/>
            <person name="Amann R."/>
            <person name="Jetten M.S.M."/>
            <person name="Mascher T."/>
            <person name="Medema M.H."/>
            <person name="Devos D.P."/>
            <person name="Kaster A.-K."/>
            <person name="Ovreas L."/>
            <person name="Rohde M."/>
            <person name="Galperin M.Y."/>
            <person name="Jogler C."/>
        </authorList>
    </citation>
    <scope>NUCLEOTIDE SEQUENCE [LARGE SCALE GENOMIC DNA]</scope>
    <source>
        <strain evidence="4 5">K23_9</strain>
    </source>
</reference>
<comment type="cofactor">
    <cofactor evidence="1">
        <name>pyridoxal 5'-phosphate</name>
        <dbReference type="ChEBI" id="CHEBI:597326"/>
    </cofactor>
</comment>
<name>A0A517P0J4_9BACT</name>
<dbReference type="InterPro" id="IPR002985">
    <property type="entry name" value="Arg_decrbxlase"/>
</dbReference>
<evidence type="ECO:0000313" key="5">
    <source>
        <dbReference type="Proteomes" id="UP000319817"/>
    </source>
</evidence>
<dbReference type="Gene3D" id="3.20.20.10">
    <property type="entry name" value="Alanine racemase"/>
    <property type="match status" value="1"/>
</dbReference>
<evidence type="ECO:0000313" key="4">
    <source>
        <dbReference type="EMBL" id="QDT12895.1"/>
    </source>
</evidence>
<feature type="domain" description="Orn/DAP/Arg decarboxylase 2 N-terminal" evidence="3">
    <location>
        <begin position="89"/>
        <end position="351"/>
    </location>
</feature>
<accession>A0A517P0J4</accession>
<organism evidence="4 5">
    <name type="scientific">Stieleria marina</name>
    <dbReference type="NCBI Taxonomy" id="1930275"/>
    <lineage>
        <taxon>Bacteria</taxon>
        <taxon>Pseudomonadati</taxon>
        <taxon>Planctomycetota</taxon>
        <taxon>Planctomycetia</taxon>
        <taxon>Pirellulales</taxon>
        <taxon>Pirellulaceae</taxon>
        <taxon>Stieleria</taxon>
    </lineage>
</organism>
<sequence>MINDTIVEQTNFAHSQRNKTSSTMSHPIVGWESKTSVPNHKFSELLSSRSGHLFYEDVDLAQLFMSGERFVSDLDTPLSTPLEFAFLPTIRRKVHEMQQVFADVIDEVGYGGSFEFAFASKANTTEKVVRTALDAGAHLEMSSAGDVEIATRMIDRNHLPPGRQVIANGFKSFGSDYAKRLEGFRRLHDGLTVVVDSISELKHFCESGLEFDIGLRQKRIGQKSEAALDEVNSRFGLSCEDSEIAAKMIEEAPNLRLTMYHTMVGTQMRDPNVFVDRLQGAMHAYAKMRQRPHSLSIFNFGGGMPVAHTLEFEFDYHTLARLMLTNLQQICGEYGVPVPNVMGEFGRYTTAEHAAYFFRIANVKDHGAALPWYMVDGSIMTSFPDVWGLDEHFIVLPLNHLDRPFQRVQLGGMTCDHDDTYPPRGSATPLYLPTVRPGDGLERDGSDDLFIGFFNVGAYQKMLRGVGAGKYCVLPSADELVMDSGDLNQLTSHLIPGQTIDDVLGSLGYGQHGRTSPYERA</sequence>
<dbReference type="Pfam" id="PF02784">
    <property type="entry name" value="Orn_Arg_deC_N"/>
    <property type="match status" value="1"/>
</dbReference>
<dbReference type="InterPro" id="IPR022644">
    <property type="entry name" value="De-COase2_N"/>
</dbReference>
<dbReference type="AlphaFoldDB" id="A0A517P0J4"/>